<protein>
    <submittedName>
        <fullName evidence="6">Type 1 fimbrial protein</fullName>
    </submittedName>
</protein>
<reference evidence="6 7" key="1">
    <citation type="submission" date="2019-11" db="EMBL/GenBank/DDBJ databases">
        <title>Epiphytic Pseudomonas syringae from cherry orchards.</title>
        <authorList>
            <person name="Hulin M.T."/>
        </authorList>
    </citation>
    <scope>NUCLEOTIDE SEQUENCE [LARGE SCALE GENOMIC DNA]</scope>
    <source>
        <strain evidence="6 7">PA-6-5B</strain>
    </source>
</reference>
<comment type="subcellular location">
    <subcellularLocation>
        <location evidence="1">Fimbrium</location>
    </subcellularLocation>
</comment>
<dbReference type="InterPro" id="IPR000259">
    <property type="entry name" value="Adhesion_dom_fimbrial"/>
</dbReference>
<dbReference type="PANTHER" id="PTHR33420:SF3">
    <property type="entry name" value="FIMBRIAL SUBUNIT ELFA"/>
    <property type="match status" value="1"/>
</dbReference>
<evidence type="ECO:0000313" key="7">
    <source>
        <dbReference type="Proteomes" id="UP000814003"/>
    </source>
</evidence>
<evidence type="ECO:0000313" key="6">
    <source>
        <dbReference type="EMBL" id="MCF5105883.1"/>
    </source>
</evidence>
<evidence type="ECO:0000256" key="4">
    <source>
        <dbReference type="ARBA" id="ARBA00023263"/>
    </source>
</evidence>
<dbReference type="Gene3D" id="2.60.40.3310">
    <property type="match status" value="1"/>
</dbReference>
<dbReference type="Gene3D" id="2.60.40.1090">
    <property type="entry name" value="Fimbrial-type adhesion domain"/>
    <property type="match status" value="1"/>
</dbReference>
<proteinExistence type="inferred from homology"/>
<evidence type="ECO:0000256" key="2">
    <source>
        <dbReference type="ARBA" id="ARBA00006671"/>
    </source>
</evidence>
<accession>A0ABS9F2H1</accession>
<evidence type="ECO:0000259" key="5">
    <source>
        <dbReference type="Pfam" id="PF00419"/>
    </source>
</evidence>
<comment type="caution">
    <text evidence="6">The sequence shown here is derived from an EMBL/GenBank/DDBJ whole genome shotgun (WGS) entry which is preliminary data.</text>
</comment>
<comment type="similarity">
    <text evidence="2">Belongs to the fimbrial protein family.</text>
</comment>
<keyword evidence="4" id="KW-0281">Fimbrium</keyword>
<feature type="domain" description="Fimbrial-type adhesion" evidence="5">
    <location>
        <begin position="195"/>
        <end position="344"/>
    </location>
</feature>
<evidence type="ECO:0000256" key="1">
    <source>
        <dbReference type="ARBA" id="ARBA00004561"/>
    </source>
</evidence>
<dbReference type="EMBL" id="WKED01000003">
    <property type="protein sequence ID" value="MCF5105883.1"/>
    <property type="molecule type" value="Genomic_DNA"/>
</dbReference>
<dbReference type="Pfam" id="PF00419">
    <property type="entry name" value="Fimbrial"/>
    <property type="match status" value="1"/>
</dbReference>
<dbReference type="Proteomes" id="UP000814003">
    <property type="component" value="Unassembled WGS sequence"/>
</dbReference>
<dbReference type="PANTHER" id="PTHR33420">
    <property type="entry name" value="FIMBRIAL SUBUNIT ELFA-RELATED"/>
    <property type="match status" value="1"/>
</dbReference>
<dbReference type="InterPro" id="IPR008966">
    <property type="entry name" value="Adhesion_dom_sf"/>
</dbReference>
<dbReference type="RefSeq" id="WP_236361695.1">
    <property type="nucleotide sequence ID" value="NZ_WKED01000003.1"/>
</dbReference>
<organism evidence="6 7">
    <name type="scientific">Pseudomonas gessardii</name>
    <dbReference type="NCBI Taxonomy" id="78544"/>
    <lineage>
        <taxon>Bacteria</taxon>
        <taxon>Pseudomonadati</taxon>
        <taxon>Pseudomonadota</taxon>
        <taxon>Gammaproteobacteria</taxon>
        <taxon>Pseudomonadales</taxon>
        <taxon>Pseudomonadaceae</taxon>
        <taxon>Pseudomonas</taxon>
    </lineage>
</organism>
<gene>
    <name evidence="6" type="ORF">GIW56_03440</name>
</gene>
<name>A0ABS9F2H1_9PSED</name>
<keyword evidence="3" id="KW-0732">Signal</keyword>
<dbReference type="InterPro" id="IPR036937">
    <property type="entry name" value="Adhesion_dom_fimbrial_sf"/>
</dbReference>
<evidence type="ECO:0000256" key="3">
    <source>
        <dbReference type="ARBA" id="ARBA00022729"/>
    </source>
</evidence>
<keyword evidence="7" id="KW-1185">Reference proteome</keyword>
<dbReference type="SUPFAM" id="SSF49401">
    <property type="entry name" value="Bacterial adhesins"/>
    <property type="match status" value="1"/>
</dbReference>
<dbReference type="InterPro" id="IPR050263">
    <property type="entry name" value="Bact_Fimbrial_Adh_Pro"/>
</dbReference>
<sequence>MHALSRQMQQTIFTMSFLMMDILKPATLTALLILSWNATAATCSFYPGHQQSSVKFTLPLTISLPRDAPNGTVLYESPPSTLQNVASSFKCTSESSKGVINSVGSTVPDAVTFPIGDTGIAWQWLRTDTDKLLKGFPGSIKQKAGGFGYNGTSHAIRLVKIGNISNSRIAPGILGRDAVGGTEPLAMEIIGAGTSVIPQSCETPDVQVDMGPHDISSFPTMGAYSKSVQFNIKANNCPTGMNKVTYSLKTTPGSPVRDVFNGTISLNQSSKAKGLALQILGENEEPVVFDQDYTAGNYSASGGSFTIPLAGRYIRILQTGSKGGFDPGMVPGTANAELWFIMSYL</sequence>